<dbReference type="PANTHER" id="PTHR18968">
    <property type="entry name" value="THIAMINE PYROPHOSPHATE ENZYMES"/>
    <property type="match status" value="1"/>
</dbReference>
<feature type="non-terminal residue" evidence="3">
    <location>
        <position position="1"/>
    </location>
</feature>
<dbReference type="GO" id="GO:0009097">
    <property type="term" value="P:isoleucine biosynthetic process"/>
    <property type="evidence" value="ECO:0007669"/>
    <property type="project" value="TreeGrafter"/>
</dbReference>
<dbReference type="InterPro" id="IPR012000">
    <property type="entry name" value="Thiamin_PyroP_enz_cen_dom"/>
</dbReference>
<evidence type="ECO:0000256" key="1">
    <source>
        <dbReference type="ARBA" id="ARBA00007812"/>
    </source>
</evidence>
<keyword evidence="4" id="KW-1185">Reference proteome</keyword>
<dbReference type="Pfam" id="PF00205">
    <property type="entry name" value="TPP_enzyme_M"/>
    <property type="match status" value="1"/>
</dbReference>
<reference evidence="4" key="1">
    <citation type="submission" date="2019-04" db="EMBL/GenBank/DDBJ databases">
        <title>Nocardioides xinjiangensis sp. nov.</title>
        <authorList>
            <person name="Liu S."/>
        </authorList>
    </citation>
    <scope>NUCLEOTIDE SEQUENCE [LARGE SCALE GENOMIC DNA]</scope>
    <source>
        <strain evidence="4">18</strain>
    </source>
</reference>
<comment type="caution">
    <text evidence="3">The sequence shown here is derived from an EMBL/GenBank/DDBJ whole genome shotgun (WGS) entry which is preliminary data.</text>
</comment>
<dbReference type="GO" id="GO:0030976">
    <property type="term" value="F:thiamine pyrophosphate binding"/>
    <property type="evidence" value="ECO:0007669"/>
    <property type="project" value="InterPro"/>
</dbReference>
<evidence type="ECO:0000313" key="3">
    <source>
        <dbReference type="EMBL" id="THV33043.1"/>
    </source>
</evidence>
<name>A0A4S8PPQ9_9ACTN</name>
<feature type="non-terminal residue" evidence="3">
    <location>
        <position position="265"/>
    </location>
</feature>
<dbReference type="GO" id="GO:0050660">
    <property type="term" value="F:flavin adenine dinucleotide binding"/>
    <property type="evidence" value="ECO:0007669"/>
    <property type="project" value="TreeGrafter"/>
</dbReference>
<protein>
    <submittedName>
        <fullName evidence="3">3D-(3,5/4)-trihydroxycyclohexane-1,2-dione acylhydrolase (Decyclizing)</fullName>
    </submittedName>
</protein>
<dbReference type="InterPro" id="IPR029035">
    <property type="entry name" value="DHS-like_NAD/FAD-binding_dom"/>
</dbReference>
<dbReference type="GO" id="GO:0000287">
    <property type="term" value="F:magnesium ion binding"/>
    <property type="evidence" value="ECO:0007669"/>
    <property type="project" value="InterPro"/>
</dbReference>
<dbReference type="GO" id="GO:0016787">
    <property type="term" value="F:hydrolase activity"/>
    <property type="evidence" value="ECO:0007669"/>
    <property type="project" value="UniProtKB-KW"/>
</dbReference>
<dbReference type="Gene3D" id="3.40.50.1220">
    <property type="entry name" value="TPP-binding domain"/>
    <property type="match status" value="1"/>
</dbReference>
<dbReference type="PANTHER" id="PTHR18968:SF9">
    <property type="entry name" value="3D-(3,5_4)-TRIHYDROXYCYCLOHEXANE-1,2-DIONE HYDROLASE"/>
    <property type="match status" value="1"/>
</dbReference>
<accession>A0A4S8PPQ9</accession>
<dbReference type="InterPro" id="IPR045229">
    <property type="entry name" value="TPP_enz"/>
</dbReference>
<reference evidence="3 4" key="2">
    <citation type="submission" date="2019-05" db="EMBL/GenBank/DDBJ databases">
        <title>Glycomyces buryatensis sp. nov.</title>
        <authorList>
            <person name="Nikitina E."/>
        </authorList>
    </citation>
    <scope>NUCLEOTIDE SEQUENCE [LARGE SCALE GENOMIC DNA]</scope>
    <source>
        <strain evidence="3 4">18</strain>
    </source>
</reference>
<dbReference type="GO" id="GO:0009099">
    <property type="term" value="P:L-valine biosynthetic process"/>
    <property type="evidence" value="ECO:0007669"/>
    <property type="project" value="TreeGrafter"/>
</dbReference>
<dbReference type="GO" id="GO:0005948">
    <property type="term" value="C:acetolactate synthase complex"/>
    <property type="evidence" value="ECO:0007669"/>
    <property type="project" value="TreeGrafter"/>
</dbReference>
<feature type="domain" description="Thiamine pyrophosphate enzyme central" evidence="2">
    <location>
        <begin position="127"/>
        <end position="261"/>
    </location>
</feature>
<gene>
    <name evidence="3" type="ORF">FAB82_26480</name>
</gene>
<comment type="similarity">
    <text evidence="1">Belongs to the TPP enzyme family.</text>
</comment>
<dbReference type="Proteomes" id="UP000308760">
    <property type="component" value="Unassembled WGS sequence"/>
</dbReference>
<evidence type="ECO:0000313" key="4">
    <source>
        <dbReference type="Proteomes" id="UP000308760"/>
    </source>
</evidence>
<dbReference type="InterPro" id="IPR029061">
    <property type="entry name" value="THDP-binding"/>
</dbReference>
<dbReference type="AlphaFoldDB" id="A0A4S8PPQ9"/>
<dbReference type="SUPFAM" id="SSF52518">
    <property type="entry name" value="Thiamin diphosphate-binding fold (THDP-binding)"/>
    <property type="match status" value="1"/>
</dbReference>
<keyword evidence="3" id="KW-0378">Hydrolase</keyword>
<proteinExistence type="inferred from homology"/>
<dbReference type="SUPFAM" id="SSF52467">
    <property type="entry name" value="DHS-like NAD/FAD-binding domain"/>
    <property type="match status" value="1"/>
</dbReference>
<organism evidence="3 4">
    <name type="scientific">Glycomyces buryatensis</name>
    <dbReference type="NCBI Taxonomy" id="2570927"/>
    <lineage>
        <taxon>Bacteria</taxon>
        <taxon>Bacillati</taxon>
        <taxon>Actinomycetota</taxon>
        <taxon>Actinomycetes</taxon>
        <taxon>Glycomycetales</taxon>
        <taxon>Glycomycetaceae</taxon>
        <taxon>Glycomyces</taxon>
    </lineage>
</organism>
<dbReference type="CDD" id="cd07035">
    <property type="entry name" value="TPP_PYR_POX_like"/>
    <property type="match status" value="1"/>
</dbReference>
<dbReference type="Gene3D" id="3.40.50.970">
    <property type="match status" value="1"/>
</dbReference>
<sequence>PGSTNMITGAALATTNRLPVLLLPSDMFATRVPDPVLQQLEDTRAGDVSVNDAFRPVSKYFDRVCRPEQLIPAALAAMRVLTDPVETGAVTLCLPQDVQAEAFDWPVEFFRKRVWRIGRAVPEPSAVERVAELLRGAERPLIVAGGGVVYSEAEAELRAFAAATGIPVADTHAGKGAVQWDHPQSVGGLGSTGTTAANALAAEADVVLGIGTRYSDFTTASHTVFANPDVTFANLNVARLDAVKHSAEMLLADAKTGLAALAKAL</sequence>
<dbReference type="GO" id="GO:0003984">
    <property type="term" value="F:acetolactate synthase activity"/>
    <property type="evidence" value="ECO:0007669"/>
    <property type="project" value="TreeGrafter"/>
</dbReference>
<dbReference type="EMBL" id="STGY01000085">
    <property type="protein sequence ID" value="THV33043.1"/>
    <property type="molecule type" value="Genomic_DNA"/>
</dbReference>
<evidence type="ECO:0000259" key="2">
    <source>
        <dbReference type="Pfam" id="PF00205"/>
    </source>
</evidence>